<dbReference type="PANTHER" id="PTHR23513">
    <property type="entry name" value="INTEGRAL MEMBRANE EFFLUX PROTEIN-RELATED"/>
    <property type="match status" value="1"/>
</dbReference>
<protein>
    <submittedName>
        <fullName evidence="7">MFS family arabinose efflux permease</fullName>
    </submittedName>
</protein>
<feature type="transmembrane region" description="Helical" evidence="6">
    <location>
        <begin position="226"/>
        <end position="246"/>
    </location>
</feature>
<comment type="caution">
    <text evidence="7">The sequence shown here is derived from an EMBL/GenBank/DDBJ whole genome shotgun (WGS) entry which is preliminary data.</text>
</comment>
<dbReference type="Gene3D" id="1.20.1250.20">
    <property type="entry name" value="MFS general substrate transporter like domains"/>
    <property type="match status" value="1"/>
</dbReference>
<dbReference type="CDD" id="cd06173">
    <property type="entry name" value="MFS_MefA_like"/>
    <property type="match status" value="1"/>
</dbReference>
<evidence type="ECO:0000256" key="3">
    <source>
        <dbReference type="ARBA" id="ARBA00022692"/>
    </source>
</evidence>
<evidence type="ECO:0000256" key="2">
    <source>
        <dbReference type="ARBA" id="ARBA00022475"/>
    </source>
</evidence>
<dbReference type="GO" id="GO:0005886">
    <property type="term" value="C:plasma membrane"/>
    <property type="evidence" value="ECO:0007669"/>
    <property type="project" value="UniProtKB-SubCell"/>
</dbReference>
<keyword evidence="5 6" id="KW-0472">Membrane</keyword>
<organism evidence="7 8">
    <name type="scientific">Kribbella rubisoli</name>
    <dbReference type="NCBI Taxonomy" id="3075929"/>
    <lineage>
        <taxon>Bacteria</taxon>
        <taxon>Bacillati</taxon>
        <taxon>Actinomycetota</taxon>
        <taxon>Actinomycetes</taxon>
        <taxon>Propionibacteriales</taxon>
        <taxon>Kribbellaceae</taxon>
        <taxon>Kribbella</taxon>
    </lineage>
</organism>
<dbReference type="Proteomes" id="UP000292027">
    <property type="component" value="Unassembled WGS sequence"/>
</dbReference>
<evidence type="ECO:0000256" key="5">
    <source>
        <dbReference type="ARBA" id="ARBA00023136"/>
    </source>
</evidence>
<gene>
    <name evidence="7" type="ORF">EV645_0079</name>
</gene>
<evidence type="ECO:0000256" key="4">
    <source>
        <dbReference type="ARBA" id="ARBA00022989"/>
    </source>
</evidence>
<feature type="transmembrane region" description="Helical" evidence="6">
    <location>
        <begin position="172"/>
        <end position="192"/>
    </location>
</feature>
<dbReference type="SUPFAM" id="SSF103473">
    <property type="entry name" value="MFS general substrate transporter"/>
    <property type="match status" value="1"/>
</dbReference>
<keyword evidence="4 6" id="KW-1133">Transmembrane helix</keyword>
<dbReference type="AlphaFoldDB" id="A0A4Q7XKZ0"/>
<keyword evidence="8" id="KW-1185">Reference proteome</keyword>
<dbReference type="InterPro" id="IPR011701">
    <property type="entry name" value="MFS"/>
</dbReference>
<proteinExistence type="predicted"/>
<keyword evidence="3 6" id="KW-0812">Transmembrane</keyword>
<feature type="transmembrane region" description="Helical" evidence="6">
    <location>
        <begin position="285"/>
        <end position="305"/>
    </location>
</feature>
<reference evidence="7 8" key="1">
    <citation type="journal article" date="2015" name="Stand. Genomic Sci.">
        <title>Genomic Encyclopedia of Bacterial and Archaeal Type Strains, Phase III: the genomes of soil and plant-associated and newly described type strains.</title>
        <authorList>
            <person name="Whitman W.B."/>
            <person name="Woyke T."/>
            <person name="Klenk H.P."/>
            <person name="Zhou Y."/>
            <person name="Lilburn T.G."/>
            <person name="Beck B.J."/>
            <person name="De Vos P."/>
            <person name="Vandamme P."/>
            <person name="Eisen J.A."/>
            <person name="Garrity G."/>
            <person name="Hugenholtz P."/>
            <person name="Kyrpides N.C."/>
        </authorList>
    </citation>
    <scope>NUCLEOTIDE SEQUENCE [LARGE SCALE GENOMIC DNA]</scope>
    <source>
        <strain evidence="7 8">VKM Ac-2540</strain>
    </source>
</reference>
<comment type="subcellular location">
    <subcellularLocation>
        <location evidence="1">Cell membrane</location>
        <topology evidence="1">Multi-pass membrane protein</topology>
    </subcellularLocation>
</comment>
<dbReference type="PANTHER" id="PTHR23513:SF17">
    <property type="entry name" value="MEMBRANE PROTEIN"/>
    <property type="match status" value="1"/>
</dbReference>
<feature type="transmembrane region" description="Helical" evidence="6">
    <location>
        <begin position="258"/>
        <end position="278"/>
    </location>
</feature>
<feature type="transmembrane region" description="Helical" evidence="6">
    <location>
        <begin position="311"/>
        <end position="334"/>
    </location>
</feature>
<dbReference type="InterPro" id="IPR036259">
    <property type="entry name" value="MFS_trans_sf"/>
</dbReference>
<evidence type="ECO:0000256" key="1">
    <source>
        <dbReference type="ARBA" id="ARBA00004651"/>
    </source>
</evidence>
<keyword evidence="2" id="KW-1003">Cell membrane</keyword>
<evidence type="ECO:0000256" key="6">
    <source>
        <dbReference type="SAM" id="Phobius"/>
    </source>
</evidence>
<accession>A0A4Q7XKZ0</accession>
<evidence type="ECO:0000313" key="8">
    <source>
        <dbReference type="Proteomes" id="UP000292027"/>
    </source>
</evidence>
<name>A0A4Q7XKZ0_9ACTN</name>
<evidence type="ECO:0000313" key="7">
    <source>
        <dbReference type="EMBL" id="RZU24437.1"/>
    </source>
</evidence>
<dbReference type="RefSeq" id="WP_130438499.1">
    <property type="nucleotide sequence ID" value="NZ_SHKR01000001.1"/>
</dbReference>
<sequence length="417" mass="43242">MSTEVFPPLRRDRRVHGWIMSAAVSQAGDMAWYVGLAWSAAQVTTPAGAGLVMGIGALPKALVLLYGGALADRFDGRRTMILANLARIVVLAVASIVVAVWGLSLAALLVVAVVFGAVDALYTPASGTLPRRMVRSEDLVKLSAGSQLAQRLAIFVGAPLGGLLVAHGGLVTVMLVDAASYVVIAVALAFLVKPRLPQPVSTGRSIRADLRDGFAYLKRDGRARTLVIAFSGLNLCVGPVLAVGLVQRTHAAGWGSAWFGWFEACSGIAAAVGALVAMRWKPADLARSGLLVLVVQAAGCAMIGLVPKLGIFVAMAMIGCTAGIASAQLSAAFQQSVDPVYLGRSYSIVNLSDEAMMPLAMTGFGALISVSSIRSPVSWSASRSPPWCRGRRSGSTAEACTPASACATVPISNRKLS</sequence>
<dbReference type="GO" id="GO:0022857">
    <property type="term" value="F:transmembrane transporter activity"/>
    <property type="evidence" value="ECO:0007669"/>
    <property type="project" value="InterPro"/>
</dbReference>
<dbReference type="Pfam" id="PF07690">
    <property type="entry name" value="MFS_1"/>
    <property type="match status" value="1"/>
</dbReference>
<dbReference type="OrthoDB" id="3613552at2"/>
<feature type="transmembrane region" description="Helical" evidence="6">
    <location>
        <begin position="47"/>
        <end position="69"/>
    </location>
</feature>
<dbReference type="EMBL" id="SHKR01000001">
    <property type="protein sequence ID" value="RZU24437.1"/>
    <property type="molecule type" value="Genomic_DNA"/>
</dbReference>